<evidence type="ECO:0000256" key="1">
    <source>
        <dbReference type="SAM" id="MobiDB-lite"/>
    </source>
</evidence>
<dbReference type="EMBL" id="CAJNOH010014040">
    <property type="protein sequence ID" value="CAF1551528.1"/>
    <property type="molecule type" value="Genomic_DNA"/>
</dbReference>
<evidence type="ECO:0000313" key="5">
    <source>
        <dbReference type="Proteomes" id="UP000663870"/>
    </source>
</evidence>
<dbReference type="AlphaFoldDB" id="A0A815X323"/>
<dbReference type="EMBL" id="CAJNOL010015931">
    <property type="protein sequence ID" value="CAF1673453.1"/>
    <property type="molecule type" value="Genomic_DNA"/>
</dbReference>
<evidence type="ECO:0000313" key="4">
    <source>
        <dbReference type="Proteomes" id="UP000663854"/>
    </source>
</evidence>
<evidence type="ECO:0000313" key="3">
    <source>
        <dbReference type="EMBL" id="CAF1673453.1"/>
    </source>
</evidence>
<name>A0A815X323_9BILA</name>
<comment type="caution">
    <text evidence="2">The sequence shown here is derived from an EMBL/GenBank/DDBJ whole genome shotgun (WGS) entry which is preliminary data.</text>
</comment>
<feature type="compositionally biased region" description="Basic and acidic residues" evidence="1">
    <location>
        <begin position="11"/>
        <end position="21"/>
    </location>
</feature>
<feature type="region of interest" description="Disordered" evidence="1">
    <location>
        <begin position="1"/>
        <end position="21"/>
    </location>
</feature>
<organism evidence="2 4">
    <name type="scientific">Rotaria sordida</name>
    <dbReference type="NCBI Taxonomy" id="392033"/>
    <lineage>
        <taxon>Eukaryota</taxon>
        <taxon>Metazoa</taxon>
        <taxon>Spiralia</taxon>
        <taxon>Gnathifera</taxon>
        <taxon>Rotifera</taxon>
        <taxon>Eurotatoria</taxon>
        <taxon>Bdelloidea</taxon>
        <taxon>Philodinida</taxon>
        <taxon>Philodinidae</taxon>
        <taxon>Rotaria</taxon>
    </lineage>
</organism>
<dbReference type="Proteomes" id="UP000663854">
    <property type="component" value="Unassembled WGS sequence"/>
</dbReference>
<dbReference type="Proteomes" id="UP000663870">
    <property type="component" value="Unassembled WGS sequence"/>
</dbReference>
<keyword evidence="5" id="KW-1185">Reference proteome</keyword>
<proteinExistence type="predicted"/>
<protein>
    <submittedName>
        <fullName evidence="2">Uncharacterized protein</fullName>
    </submittedName>
</protein>
<gene>
    <name evidence="3" type="ORF">JXQ802_LOCUS57978</name>
    <name evidence="2" type="ORF">PYM288_LOCUS41371</name>
</gene>
<reference evidence="2" key="1">
    <citation type="submission" date="2021-02" db="EMBL/GenBank/DDBJ databases">
        <authorList>
            <person name="Nowell W R."/>
        </authorList>
    </citation>
    <scope>NUCLEOTIDE SEQUENCE</scope>
</reference>
<sequence>MESDDTATDEYISKEDSSDSN</sequence>
<feature type="non-terminal residue" evidence="2">
    <location>
        <position position="21"/>
    </location>
</feature>
<evidence type="ECO:0000313" key="2">
    <source>
        <dbReference type="EMBL" id="CAF1551528.1"/>
    </source>
</evidence>
<accession>A0A815X323</accession>